<dbReference type="CDD" id="cd13402">
    <property type="entry name" value="LT_TF-like"/>
    <property type="match status" value="1"/>
</dbReference>
<dbReference type="InterPro" id="IPR016047">
    <property type="entry name" value="M23ase_b-sheet_dom"/>
</dbReference>
<comment type="similarity">
    <text evidence="3">Belongs to the peptidase M23B family.</text>
</comment>
<comment type="caution">
    <text evidence="9">The sequence shown here is derived from an EMBL/GenBank/DDBJ whole genome shotgun (WGS) entry which is preliminary data.</text>
</comment>
<dbReference type="Gene3D" id="2.70.70.10">
    <property type="entry name" value="Glucose Permease (Domain IIA)"/>
    <property type="match status" value="1"/>
</dbReference>
<evidence type="ECO:0000256" key="1">
    <source>
        <dbReference type="ARBA" id="ARBA00001667"/>
    </source>
</evidence>
<gene>
    <name evidence="9" type="ORF">NW133_07420</name>
</gene>
<dbReference type="Pfam" id="PF01551">
    <property type="entry name" value="Peptidase_M23"/>
    <property type="match status" value="1"/>
</dbReference>
<dbReference type="SUPFAM" id="SSF51261">
    <property type="entry name" value="Duplicated hybrid motif"/>
    <property type="match status" value="1"/>
</dbReference>
<feature type="transmembrane region" description="Helical" evidence="7">
    <location>
        <begin position="646"/>
        <end position="670"/>
    </location>
</feature>
<evidence type="ECO:0000256" key="7">
    <source>
        <dbReference type="SAM" id="Phobius"/>
    </source>
</evidence>
<sequence>MVEVNKVEVGFTADVSAFNHGVDRMERKLQRFEKDLNAETARVNKRFDLMTGSMRRVEKSIGILDENTDLSNLHKNLKRAQSEFVETGKVSEDAFRRLQSSANNVDFDKLDKNTRRSITHIQKDVGRLRGSLTSLGHLNFAQELDDDAKLVATDFARLRKAFNSTELSARHLRNSMSSKELQAYRTSLSGVQKSLSAVEKEFRQTGTISSQTFQRMKNDINSVNFNKLPKESAKAFGQVKRHTQNLSREFDRMGGHISRNGIRFRALSNTVQKHANSMSNKFESVMVTFNRWGTRFRNIQEVAEHVFGGVMIPLLSSLIPVSGTATTAIMGIGAGLGSVAGYAVGLGGAFGIAFGGVKAFAAQATSALQMLEDGELRVTSEVKRYQSALKGLQGDWKSLINQNQAHIFNTMSNGIAMARYGLAKLNPFLVKTAGQIEVASQKMHKWVTSSQNAQRAFNMLNRIGPPIFQNVLNSAGHFGNGLTRIFTAFGPLFTWTGQQLEKLSKKFDIWANSANTQRGIAQFINYTKQNIPILGSIFTNTFIGIINLFKAFSGQTTWAMKGLDGLTEKFRNWSANLDKTQGFKEFLKFNRENAPVVGQLIGNLFTVLVELIKAMAPVTAITLKFTTAMLGFIGATLKAHPALGKLIASFIIFFGLMKTVAFLTALVTQFTAVRKAITLLIGTQRAGAIANGIFTSSMIKQNGVLRTMRLGYTWLIAKIRSFNLAQKLSMITTKAWTLVTKGAVLANRLLALSFKGIGRAIYSIPGFGWILLGITALVTGITLLWKHSQTFRTIVLTIWASIKYVAVNTFTFLANFFKTVWSGIGPAWSASWAFIKRMAVIAWNGIKYAITHPIKSAKAVLSLEWALIRQGAVLAWQGIRKVSSAIWAGIRAVVVGSARRIASGVRGAISGLRNFFVFAWTSIKNASIVSWQIIRNAVVGSARRLVSGVKAVIGGLRTWFVVCWTFIKNRTVALANLLSKGVRGAFSRMGTAIRKTIGFLRTWLIKAWTFIRNRIVSLARSIYKNVTLAFSRLGRGIRNTIGKLRTWLVKAWTYIRNKIVSLARSIYRNVSSAFSRLGKSIRNIVAKLRTWLVKAWTYIRNKIVSLARSMLKGVVNLYNRLSKNIRNIINNLRKFLVKAWSYIRNKIVSLARSMYKAMISTYNRLSKGIRNIISNLRKFLIKAWSYIRNKVVSLAKSLWNGVRRTFTSLYKGVVNLTSKARNGIVNGWKKIKSSVTGLASSMWRKVRGIFSTMVGGIRKFTGRIKSSMLGMVTSVKRGLNKLISGVNWVGSKLGMGKQMIKPIALSTGTAGASQARKYTANGKISQGTMAVVGDKGKGNGPGGFRNETITYPNGKQVITPGTDTLAYLPKGSTVHNGAQTYAGLSQGTLPQFSFGSGVMGAVSNMIGGGKKPPKKKAHEHNDVATDAKNKLGKVWGGAKSMAGDAGHAIGSAVGKGVDTAKGWAKTAGKAVSKVAGEVESWIEHPGKLMNAVVDKFGFNFNALKGAEMPFKLMQGAKKQLITGAKKKVSGWLEEYGGGGDGGFIKYLDNITTPYSPHGPPPGYAFSWPHGGIDLPYIYEKVQSTVSGVAHGKEMPGGFGHYIQVDSKPYDVIYGHLSKWLVKQGQRVHPGTTLGVTGSTGASTGPHLHYEMRKHGTGQTIDPVKWLKSHNGSGGKSGGSRKASAWRPEVIRALRMNHLPTSSAYVNAWIRQIDSESGGNAGVTQHGYVDVNTGGNEAQGLVQVIPPTFNAFKFPGHGNIRNGLDNLLAGIHYAKSKYGSDMLGVIGHGHGYENGGLINSPELAWLAEGGFSESIISHDPANKVKSKAIHDRTGEMLGFNDDTAILRRVESLLQEHTAYTRSIDDNTRRTADKSNVIQMNGRAVAKEIAEDTNEEIKRIEARKTTFKRGGGR</sequence>
<evidence type="ECO:0000256" key="3">
    <source>
        <dbReference type="ARBA" id="ARBA00006646"/>
    </source>
</evidence>
<dbReference type="SUPFAM" id="SSF53955">
    <property type="entry name" value="Lysozyme-like"/>
    <property type="match status" value="1"/>
</dbReference>
<feature type="domain" description="M23ase beta-sheet core" evidence="8">
    <location>
        <begin position="1568"/>
        <end position="1662"/>
    </location>
</feature>
<dbReference type="RefSeq" id="WP_268213477.1">
    <property type="nucleotide sequence ID" value="NZ_JANSLD010000027.1"/>
</dbReference>
<evidence type="ECO:0000256" key="2">
    <source>
        <dbReference type="ARBA" id="ARBA00001947"/>
    </source>
</evidence>
<feature type="transmembrane region" description="Helical" evidence="7">
    <location>
        <begin position="760"/>
        <end position="785"/>
    </location>
</feature>
<keyword evidence="6" id="KW-0175">Coiled coil</keyword>
<accession>A0ABT4BN31</accession>
<dbReference type="InterPro" id="IPR011055">
    <property type="entry name" value="Dup_hybrid_motif"/>
</dbReference>
<evidence type="ECO:0000256" key="4">
    <source>
        <dbReference type="ARBA" id="ARBA00012322"/>
    </source>
</evidence>
<comment type="catalytic activity">
    <reaction evidence="1">
        <text>Hydrolysis of the -Gly-|-Gly- bond in the pentaglycine inter-peptide link joining staphylococcal cell wall peptidoglycans.</text>
        <dbReference type="EC" id="3.4.24.75"/>
    </reaction>
</comment>
<dbReference type="EC" id="3.4.24.75" evidence="4"/>
<dbReference type="InterPro" id="IPR023346">
    <property type="entry name" value="Lysozyme-like_dom_sf"/>
</dbReference>
<keyword evidence="5" id="KW-0645">Protease</keyword>
<feature type="coiled-coil region" evidence="6">
    <location>
        <begin position="22"/>
        <end position="83"/>
    </location>
</feature>
<name>A0ABT4BN31_9STAP</name>
<dbReference type="Proteomes" id="UP001072952">
    <property type="component" value="Unassembled WGS sequence"/>
</dbReference>
<dbReference type="Gene3D" id="1.20.120.20">
    <property type="entry name" value="Apolipoprotein"/>
    <property type="match status" value="1"/>
</dbReference>
<reference evidence="9" key="1">
    <citation type="journal article" date="2022" name="Int. J. Mol. Sci.">
        <title>Phenotypic and Genotypic Virulence Characterisation of Staphylococcus pettenkoferi Strains Isolated from Human Bloodstream and Diabetic Foot Infections.</title>
        <authorList>
            <person name="Magnan C."/>
            <person name="Ahmad-Mansour N."/>
            <person name="Pouget C."/>
            <person name="Morsli M."/>
            <person name="Huc-Brandt S."/>
            <person name="Pantel A."/>
            <person name="Dunyach-Remy C."/>
            <person name="Sotto A."/>
            <person name="Molle V."/>
            <person name="Lavigne J.-P."/>
        </authorList>
    </citation>
    <scope>NUCLEOTIDE SEQUENCE</scope>
    <source>
        <strain evidence="9">NSP012P</strain>
    </source>
</reference>
<keyword evidence="10" id="KW-1185">Reference proteome</keyword>
<keyword evidence="5" id="KW-0378">Hydrolase</keyword>
<dbReference type="CDD" id="cd12797">
    <property type="entry name" value="M23_peptidase"/>
    <property type="match status" value="1"/>
</dbReference>
<protein>
    <recommendedName>
        <fullName evidence="4">lysostaphin</fullName>
        <ecNumber evidence="4">3.4.24.75</ecNumber>
    </recommendedName>
</protein>
<organism evidence="9 10">
    <name type="scientific">Staphylococcus pettenkoferi</name>
    <dbReference type="NCBI Taxonomy" id="170573"/>
    <lineage>
        <taxon>Bacteria</taxon>
        <taxon>Bacillati</taxon>
        <taxon>Bacillota</taxon>
        <taxon>Bacilli</taxon>
        <taxon>Bacillales</taxon>
        <taxon>Staphylococcaceae</taxon>
        <taxon>Staphylococcus</taxon>
    </lineage>
</organism>
<feature type="transmembrane region" description="Helical" evidence="7">
    <location>
        <begin position="614"/>
        <end position="634"/>
    </location>
</feature>
<evidence type="ECO:0000256" key="6">
    <source>
        <dbReference type="SAM" id="Coils"/>
    </source>
</evidence>
<comment type="cofactor">
    <cofactor evidence="2">
        <name>Zn(2+)</name>
        <dbReference type="ChEBI" id="CHEBI:29105"/>
    </cofactor>
</comment>
<dbReference type="PANTHER" id="PTHR37813">
    <property type="entry name" value="FELS-2 PROPHAGE PROTEIN"/>
    <property type="match status" value="1"/>
</dbReference>
<dbReference type="PANTHER" id="PTHR37813:SF1">
    <property type="entry name" value="FELS-2 PROPHAGE PROTEIN"/>
    <property type="match status" value="1"/>
</dbReference>
<evidence type="ECO:0000313" key="9">
    <source>
        <dbReference type="EMBL" id="MCY1583357.1"/>
    </source>
</evidence>
<keyword evidence="7" id="KW-0472">Membrane</keyword>
<proteinExistence type="inferred from homology"/>
<dbReference type="EMBL" id="JANSLD010000027">
    <property type="protein sequence ID" value="MCY1583357.1"/>
    <property type="molecule type" value="Genomic_DNA"/>
</dbReference>
<evidence type="ECO:0000256" key="5">
    <source>
        <dbReference type="ARBA" id="ARBA00023049"/>
    </source>
</evidence>
<reference evidence="9" key="2">
    <citation type="submission" date="2022-08" db="EMBL/GenBank/DDBJ databases">
        <authorList>
            <person name="Magnan C."/>
        </authorList>
    </citation>
    <scope>NUCLEOTIDE SEQUENCE</scope>
    <source>
        <strain evidence="9">NSP012P</strain>
    </source>
</reference>
<keyword evidence="7" id="KW-0812">Transmembrane</keyword>
<keyword evidence="5" id="KW-0482">Metalloprotease</keyword>
<evidence type="ECO:0000259" key="8">
    <source>
        <dbReference type="Pfam" id="PF01551"/>
    </source>
</evidence>
<keyword evidence="7" id="KW-1133">Transmembrane helix</keyword>
<evidence type="ECO:0000313" key="10">
    <source>
        <dbReference type="Proteomes" id="UP001072952"/>
    </source>
</evidence>